<dbReference type="EMBL" id="BONJ01000026">
    <property type="protein sequence ID" value="GIG16309.1"/>
    <property type="molecule type" value="Genomic_DNA"/>
</dbReference>
<evidence type="ECO:0000256" key="1">
    <source>
        <dbReference type="PIRSR" id="PIRSR605502-1"/>
    </source>
</evidence>
<dbReference type="GO" id="GO:0016787">
    <property type="term" value="F:hydrolase activity"/>
    <property type="evidence" value="ECO:0007669"/>
    <property type="project" value="UniProtKB-KW"/>
</dbReference>
<accession>A0A8J3PH34</accession>
<dbReference type="SUPFAM" id="SSF101478">
    <property type="entry name" value="ADP-ribosylglycohydrolase"/>
    <property type="match status" value="1"/>
</dbReference>
<dbReference type="InterPro" id="IPR050792">
    <property type="entry name" value="ADP-ribosylglycohydrolase"/>
</dbReference>
<evidence type="ECO:0000313" key="3">
    <source>
        <dbReference type="Proteomes" id="UP000660339"/>
    </source>
</evidence>
<dbReference type="InterPro" id="IPR036705">
    <property type="entry name" value="Ribosyl_crysJ1_sf"/>
</dbReference>
<feature type="binding site" evidence="1">
    <location>
        <position position="52"/>
    </location>
    <ligand>
        <name>Mg(2+)</name>
        <dbReference type="ChEBI" id="CHEBI:18420"/>
        <label>1</label>
    </ligand>
</feature>
<feature type="binding site" evidence="1">
    <location>
        <position position="262"/>
    </location>
    <ligand>
        <name>Mg(2+)</name>
        <dbReference type="ChEBI" id="CHEBI:18420"/>
        <label>1</label>
    </ligand>
</feature>
<dbReference type="PANTHER" id="PTHR16222">
    <property type="entry name" value="ADP-RIBOSYLGLYCOHYDROLASE"/>
    <property type="match status" value="1"/>
</dbReference>
<reference evidence="2" key="1">
    <citation type="submission" date="2021-01" db="EMBL/GenBank/DDBJ databases">
        <title>Whole genome shotgun sequence of Catellatospora methionotrophica NBRC 14553.</title>
        <authorList>
            <person name="Komaki H."/>
            <person name="Tamura T."/>
        </authorList>
    </citation>
    <scope>NUCLEOTIDE SEQUENCE</scope>
    <source>
        <strain evidence="2">NBRC 14553</strain>
    </source>
</reference>
<feature type="binding site" evidence="1">
    <location>
        <position position="51"/>
    </location>
    <ligand>
        <name>Mg(2+)</name>
        <dbReference type="ChEBI" id="CHEBI:18420"/>
        <label>1</label>
    </ligand>
</feature>
<evidence type="ECO:0000313" key="2">
    <source>
        <dbReference type="EMBL" id="GIG16309.1"/>
    </source>
</evidence>
<dbReference type="Gene3D" id="1.10.4080.10">
    <property type="entry name" value="ADP-ribosylation/Crystallin J1"/>
    <property type="match status" value="1"/>
</dbReference>
<proteinExistence type="predicted"/>
<dbReference type="Proteomes" id="UP000660339">
    <property type="component" value="Unassembled WGS sequence"/>
</dbReference>
<feature type="binding site" evidence="1">
    <location>
        <position position="53"/>
    </location>
    <ligand>
        <name>Mg(2+)</name>
        <dbReference type="ChEBI" id="CHEBI:18420"/>
        <label>1</label>
    </ligand>
</feature>
<dbReference type="Pfam" id="PF03747">
    <property type="entry name" value="ADP_ribosyl_GH"/>
    <property type="match status" value="1"/>
</dbReference>
<name>A0A8J3PH34_9ACTN</name>
<sequence length="299" mass="31444">MMTPNRAAALRSLRGLALGDAFGETWFFQPADKFAWLVSERQARSGPWPWTDDTAMALSLTRMLLEHGEVRQDELAAAFANAYDADPYRNYGPSMHGVLRAIFEGEHWREVTGRQFGGQGSWGNGAAMRVAPLGAWFSGDLDLVVAQASASAEVTHAHPEAVAGAVAVAVAAALAVAGTAPGELIGGVLARTPDGEVAAGLRRVARLPFDRHQSWVAGEVGCGLRISAPDTVPYAVWCAARHLDDLPEALWTTASVGGDIDTTCAIVGGIVAARTGLAAAPATWLEACEPLPEWVAAAH</sequence>
<feature type="binding site" evidence="1">
    <location>
        <position position="259"/>
    </location>
    <ligand>
        <name>Mg(2+)</name>
        <dbReference type="ChEBI" id="CHEBI:18420"/>
        <label>1</label>
    </ligand>
</feature>
<comment type="caution">
    <text evidence="2">The sequence shown here is derived from an EMBL/GenBank/DDBJ whole genome shotgun (WGS) entry which is preliminary data.</text>
</comment>
<keyword evidence="2" id="KW-0378">Hydrolase</keyword>
<comment type="cofactor">
    <cofactor evidence="1">
        <name>Mg(2+)</name>
        <dbReference type="ChEBI" id="CHEBI:18420"/>
    </cofactor>
    <text evidence="1">Binds 2 magnesium ions per subunit.</text>
</comment>
<protein>
    <submittedName>
        <fullName evidence="2">Hydrolase</fullName>
    </submittedName>
</protein>
<keyword evidence="3" id="KW-1185">Reference proteome</keyword>
<dbReference type="PANTHER" id="PTHR16222:SF12">
    <property type="entry name" value="ADP-RIBOSYLGLYCOHYDROLASE-RELATED"/>
    <property type="match status" value="1"/>
</dbReference>
<keyword evidence="1" id="KW-0460">Magnesium</keyword>
<organism evidence="2 3">
    <name type="scientific">Catellatospora methionotrophica</name>
    <dbReference type="NCBI Taxonomy" id="121620"/>
    <lineage>
        <taxon>Bacteria</taxon>
        <taxon>Bacillati</taxon>
        <taxon>Actinomycetota</taxon>
        <taxon>Actinomycetes</taxon>
        <taxon>Micromonosporales</taxon>
        <taxon>Micromonosporaceae</taxon>
        <taxon>Catellatospora</taxon>
    </lineage>
</organism>
<gene>
    <name evidence="2" type="ORF">Cme02nite_46410</name>
</gene>
<dbReference type="GO" id="GO:0046872">
    <property type="term" value="F:metal ion binding"/>
    <property type="evidence" value="ECO:0007669"/>
    <property type="project" value="UniProtKB-KW"/>
</dbReference>
<keyword evidence="1" id="KW-0479">Metal-binding</keyword>
<dbReference type="AlphaFoldDB" id="A0A8J3PH34"/>
<dbReference type="InterPro" id="IPR005502">
    <property type="entry name" value="Ribosyl_crysJ1"/>
</dbReference>
<feature type="binding site" evidence="1">
    <location>
        <position position="261"/>
    </location>
    <ligand>
        <name>Mg(2+)</name>
        <dbReference type="ChEBI" id="CHEBI:18420"/>
        <label>1</label>
    </ligand>
</feature>